<comment type="catalytic activity">
    <reaction evidence="13">
        <text>2-oxoglutarate + O2 + 2 H(+) = ethene + 3 CO2 + H2O</text>
        <dbReference type="Rhea" id="RHEA:31523"/>
        <dbReference type="ChEBI" id="CHEBI:15377"/>
        <dbReference type="ChEBI" id="CHEBI:15378"/>
        <dbReference type="ChEBI" id="CHEBI:15379"/>
        <dbReference type="ChEBI" id="CHEBI:16526"/>
        <dbReference type="ChEBI" id="CHEBI:16810"/>
        <dbReference type="ChEBI" id="CHEBI:18153"/>
        <dbReference type="EC" id="1.13.12.19"/>
    </reaction>
</comment>
<dbReference type="InterPro" id="IPR026992">
    <property type="entry name" value="DIOX_N"/>
</dbReference>
<dbReference type="InterPro" id="IPR027443">
    <property type="entry name" value="IPNS-like_sf"/>
</dbReference>
<dbReference type="EMBL" id="UGUW01000004">
    <property type="protein sequence ID" value="SUD58897.1"/>
    <property type="molecule type" value="Genomic_DNA"/>
</dbReference>
<evidence type="ECO:0000313" key="20">
    <source>
        <dbReference type="Proteomes" id="UP000255303"/>
    </source>
</evidence>
<dbReference type="PRINTS" id="PR00682">
    <property type="entry name" value="IPNSYNTHASE"/>
</dbReference>
<evidence type="ECO:0000256" key="6">
    <source>
        <dbReference type="ARBA" id="ARBA00019045"/>
    </source>
</evidence>
<evidence type="ECO:0000256" key="7">
    <source>
        <dbReference type="ARBA" id="ARBA00022666"/>
    </source>
</evidence>
<evidence type="ECO:0000259" key="16">
    <source>
        <dbReference type="PROSITE" id="PS51471"/>
    </source>
</evidence>
<dbReference type="GO" id="GO:0102276">
    <property type="term" value="F:2-oxoglutarate oxygenase/decarboxylase (ethylene-forming) activity"/>
    <property type="evidence" value="ECO:0007669"/>
    <property type="project" value="UniProtKB-EC"/>
</dbReference>
<evidence type="ECO:0000313" key="18">
    <source>
        <dbReference type="EMBL" id="SUD58897.1"/>
    </source>
</evidence>
<dbReference type="EC" id="1.14.20.7" evidence="4"/>
<dbReference type="GO" id="GO:0009693">
    <property type="term" value="P:ethylene biosynthetic process"/>
    <property type="evidence" value="ECO:0007669"/>
    <property type="project" value="UniProtKB-UniPathway"/>
</dbReference>
<comment type="subunit">
    <text evidence="3">Monomer.</text>
</comment>
<gene>
    <name evidence="17" type="primary">efe</name>
    <name evidence="17" type="ORF">NCTC10692_00778</name>
    <name evidence="18" type="ORF">NCTC10860_01152</name>
</gene>
<evidence type="ECO:0000256" key="3">
    <source>
        <dbReference type="ARBA" id="ARBA00011245"/>
    </source>
</evidence>
<comment type="similarity">
    <text evidence="15">Belongs to the iron/ascorbate-dependent oxidoreductase family.</text>
</comment>
<dbReference type="GO" id="GO:0046872">
    <property type="term" value="F:metal ion binding"/>
    <property type="evidence" value="ECO:0007669"/>
    <property type="project" value="UniProtKB-KW"/>
</dbReference>
<comment type="cofactor">
    <cofactor evidence="1">
        <name>Fe(2+)</name>
        <dbReference type="ChEBI" id="CHEBI:29033"/>
    </cofactor>
</comment>
<dbReference type="SUPFAM" id="SSF51197">
    <property type="entry name" value="Clavaminate synthase-like"/>
    <property type="match status" value="1"/>
</dbReference>
<evidence type="ECO:0000256" key="8">
    <source>
        <dbReference type="ARBA" id="ARBA00022723"/>
    </source>
</evidence>
<dbReference type="EMBL" id="UGUV01000002">
    <property type="protein sequence ID" value="SUD50374.1"/>
    <property type="molecule type" value="Genomic_DNA"/>
</dbReference>
<keyword evidence="10 15" id="KW-0408">Iron</keyword>
<dbReference type="AlphaFoldDB" id="A0A061CU20"/>
<evidence type="ECO:0000256" key="14">
    <source>
        <dbReference type="ARBA" id="ARBA00049359"/>
    </source>
</evidence>
<proteinExistence type="inferred from homology"/>
<protein>
    <recommendedName>
        <fullName evidence="6">2-oxoglutarate-dependent ethylene/succinate-forming enzyme</fullName>
        <ecNumber evidence="5">1.13.12.19</ecNumber>
        <ecNumber evidence="4">1.14.20.7</ecNumber>
    </recommendedName>
    <alternativeName>
        <fullName evidence="11">2-oxoglutarate dioxygenase (ethylene-forming)</fullName>
    </alternativeName>
    <alternativeName>
        <fullName evidence="12">2-oxoglutarate/L-arginine monooxygenase/decarboxylase (succinate-forming)</fullName>
    </alternativeName>
</protein>
<name>A0A061CU20_ECTOL</name>
<evidence type="ECO:0000256" key="5">
    <source>
        <dbReference type="ARBA" id="ARBA00012531"/>
    </source>
</evidence>
<evidence type="ECO:0000256" key="11">
    <source>
        <dbReference type="ARBA" id="ARBA00031011"/>
    </source>
</evidence>
<evidence type="ECO:0000256" key="13">
    <source>
        <dbReference type="ARBA" id="ARBA00047725"/>
    </source>
</evidence>
<dbReference type="Pfam" id="PF14226">
    <property type="entry name" value="DIOX_N"/>
    <property type="match status" value="1"/>
</dbReference>
<evidence type="ECO:0000313" key="17">
    <source>
        <dbReference type="EMBL" id="SUD50374.1"/>
    </source>
</evidence>
<dbReference type="Pfam" id="PF03171">
    <property type="entry name" value="2OG-FeII_Oxy"/>
    <property type="match status" value="1"/>
</dbReference>
<dbReference type="UniPathway" id="UPA00385"/>
<dbReference type="Proteomes" id="UP000254084">
    <property type="component" value="Unassembled WGS sequence"/>
</dbReference>
<accession>A0A061CU20</accession>
<evidence type="ECO:0000256" key="1">
    <source>
        <dbReference type="ARBA" id="ARBA00001954"/>
    </source>
</evidence>
<dbReference type="InterPro" id="IPR044861">
    <property type="entry name" value="IPNS-like_FE2OG_OXY"/>
</dbReference>
<dbReference type="PANTHER" id="PTHR47990">
    <property type="entry name" value="2-OXOGLUTARATE (2OG) AND FE(II)-DEPENDENT OXYGENASE SUPERFAMILY PROTEIN-RELATED"/>
    <property type="match status" value="1"/>
</dbReference>
<keyword evidence="9 15" id="KW-0560">Oxidoreductase</keyword>
<keyword evidence="7" id="KW-0266">Ethylene biosynthesis</keyword>
<comment type="pathway">
    <text evidence="2">Alkene biosynthesis; ethylene biosynthesis via 2-oxoglutarate.</text>
</comment>
<sequence>MPSLQKQNRIKGISPDPPFRCPGYEKTRSNAHPRLNMNALPIIDIAPLYADDASAWPAVAEQIDRACRDWGFFYIVGHPIGVERIDALLSAAKTFFALPAEEKLRIDITQTTHHRGYGAIATEQLDPSKPSDLKETFDMGFHMPADHPEVLAGKPLRGPNRHPDMPGWAELMEQHYADMQDLAKTLLRAMAMALDIEHDFFEARFHEPISVLRMIHYPPRHTATSAEQQGAGAHTDYGCITLLYQDDAGGLQVRARDGEWIDAPPIAGSFVVNIGDMMARWSNNRYTSTPHRVISPLGVDRYSMPFFAEPHPDTLIDCLPNCSSADDPAKYTPVTSAEYLLSRFADTYAYRREEAQG</sequence>
<comment type="catalytic activity">
    <reaction evidence="14">
        <text>L-arginine + 2-oxoglutarate + O2 = guanidine + L-glutamate 5-semialdehyde + succinate + CO2</text>
        <dbReference type="Rhea" id="RHEA:31535"/>
        <dbReference type="ChEBI" id="CHEBI:15379"/>
        <dbReference type="ChEBI" id="CHEBI:16526"/>
        <dbReference type="ChEBI" id="CHEBI:16810"/>
        <dbReference type="ChEBI" id="CHEBI:30031"/>
        <dbReference type="ChEBI" id="CHEBI:30087"/>
        <dbReference type="ChEBI" id="CHEBI:32682"/>
        <dbReference type="ChEBI" id="CHEBI:58066"/>
        <dbReference type="EC" id="1.14.20.7"/>
    </reaction>
</comment>
<evidence type="ECO:0000256" key="10">
    <source>
        <dbReference type="ARBA" id="ARBA00023004"/>
    </source>
</evidence>
<dbReference type="PROSITE" id="PS51471">
    <property type="entry name" value="FE2OG_OXY"/>
    <property type="match status" value="1"/>
</dbReference>
<dbReference type="Proteomes" id="UP000255303">
    <property type="component" value="Unassembled WGS sequence"/>
</dbReference>
<dbReference type="Gene3D" id="2.60.120.330">
    <property type="entry name" value="B-lactam Antibiotic, Isopenicillin N Synthase, Chain"/>
    <property type="match status" value="1"/>
</dbReference>
<reference evidence="19 20" key="1">
    <citation type="submission" date="2018-06" db="EMBL/GenBank/DDBJ databases">
        <authorList>
            <consortium name="Pathogen Informatics"/>
            <person name="Doyle S."/>
        </authorList>
    </citation>
    <scope>NUCLEOTIDE SEQUENCE [LARGE SCALE GENOMIC DNA]</scope>
    <source>
        <strain evidence="17 20">NCTC10692</strain>
        <strain evidence="18 19">NCTC10860</strain>
    </source>
</reference>
<evidence type="ECO:0000256" key="15">
    <source>
        <dbReference type="RuleBase" id="RU003682"/>
    </source>
</evidence>
<dbReference type="InterPro" id="IPR005123">
    <property type="entry name" value="Oxoglu/Fe-dep_dioxygenase_dom"/>
</dbReference>
<evidence type="ECO:0000256" key="4">
    <source>
        <dbReference type="ARBA" id="ARBA00012293"/>
    </source>
</evidence>
<evidence type="ECO:0000256" key="9">
    <source>
        <dbReference type="ARBA" id="ARBA00023002"/>
    </source>
</evidence>
<evidence type="ECO:0000256" key="12">
    <source>
        <dbReference type="ARBA" id="ARBA00031282"/>
    </source>
</evidence>
<organism evidence="17 20">
    <name type="scientific">Ectopseudomonas oleovorans</name>
    <name type="common">Pseudomonas oleovorans</name>
    <dbReference type="NCBI Taxonomy" id="301"/>
    <lineage>
        <taxon>Bacteria</taxon>
        <taxon>Pseudomonadati</taxon>
        <taxon>Pseudomonadota</taxon>
        <taxon>Gammaproteobacteria</taxon>
        <taxon>Pseudomonadales</taxon>
        <taxon>Pseudomonadaceae</taxon>
        <taxon>Ectopseudomonas</taxon>
    </lineage>
</organism>
<feature type="domain" description="Fe2OG dioxygenase" evidence="16">
    <location>
        <begin position="208"/>
        <end position="310"/>
    </location>
</feature>
<evidence type="ECO:0000313" key="19">
    <source>
        <dbReference type="Proteomes" id="UP000254084"/>
    </source>
</evidence>
<dbReference type="EC" id="1.13.12.19" evidence="5"/>
<dbReference type="InterPro" id="IPR050231">
    <property type="entry name" value="Iron_ascorbate_oxido_reductase"/>
</dbReference>
<dbReference type="FunFam" id="2.60.120.330:FF:000006">
    <property type="entry name" value="2-oxoglutarate-Fe(II) type oxidoreductase hxnY"/>
    <property type="match status" value="1"/>
</dbReference>
<keyword evidence="8 15" id="KW-0479">Metal-binding</keyword>
<evidence type="ECO:0000256" key="2">
    <source>
        <dbReference type="ARBA" id="ARBA00004767"/>
    </source>
</evidence>
<accession>A0A379JPV0</accession>